<evidence type="ECO:0000313" key="5">
    <source>
        <dbReference type="RefSeq" id="XP_018116697.1"/>
    </source>
</evidence>
<keyword evidence="4" id="KW-1185">Reference proteome</keyword>
<dbReference type="OrthoDB" id="10255964at2759"/>
<dbReference type="InterPro" id="IPR036028">
    <property type="entry name" value="SH3-like_dom_sf"/>
</dbReference>
<dbReference type="Gene3D" id="3.30.505.10">
    <property type="entry name" value="SH2 domain"/>
    <property type="match status" value="1"/>
</dbReference>
<dbReference type="STRING" id="8355.A0A1L8GGZ3"/>
<dbReference type="SMART" id="SM00326">
    <property type="entry name" value="SH3"/>
    <property type="match status" value="2"/>
</dbReference>
<proteinExistence type="predicted"/>
<dbReference type="FunFam" id="2.30.30.40:FF:000072">
    <property type="entry name" value="Unconventional Myosin IB"/>
    <property type="match status" value="2"/>
</dbReference>
<evidence type="ECO:0000256" key="1">
    <source>
        <dbReference type="ARBA" id="ARBA00022443"/>
    </source>
</evidence>
<dbReference type="RefSeq" id="XP_018116697.1">
    <property type="nucleotide sequence ID" value="XM_018261208.2"/>
</dbReference>
<dbReference type="GO" id="GO:0043408">
    <property type="term" value="P:regulation of MAPK cascade"/>
    <property type="evidence" value="ECO:0000318"/>
    <property type="project" value="GO_Central"/>
</dbReference>
<dbReference type="PaxDb" id="8355-A0A1L8GGZ3"/>
<accession>A0A1L8GGZ3</accession>
<dbReference type="Xenbase" id="XB-GENE-17331366">
    <property type="gene designation" value="grap2.S"/>
</dbReference>
<keyword evidence="1" id="KW-0728">SH3 domain</keyword>
<organism evidence="4 5">
    <name type="scientific">Xenopus laevis</name>
    <name type="common">African clawed frog</name>
    <dbReference type="NCBI Taxonomy" id="8355"/>
    <lineage>
        <taxon>Eukaryota</taxon>
        <taxon>Metazoa</taxon>
        <taxon>Chordata</taxon>
        <taxon>Craniata</taxon>
        <taxon>Vertebrata</taxon>
        <taxon>Euteleostomi</taxon>
        <taxon>Amphibia</taxon>
        <taxon>Batrachia</taxon>
        <taxon>Anura</taxon>
        <taxon>Pipoidea</taxon>
        <taxon>Pipidae</taxon>
        <taxon>Xenopodinae</taxon>
        <taxon>Xenopus</taxon>
        <taxon>Xenopus</taxon>
    </lineage>
</organism>
<dbReference type="GO" id="GO:0005737">
    <property type="term" value="C:cytoplasm"/>
    <property type="evidence" value="ECO:0000318"/>
    <property type="project" value="GO_Central"/>
</dbReference>
<reference evidence="5" key="1">
    <citation type="submission" date="2025-08" db="UniProtKB">
        <authorList>
            <consortium name="RefSeq"/>
        </authorList>
    </citation>
    <scope>IDENTIFICATION</scope>
    <source>
        <strain evidence="5">J_2021</strain>
        <tissue evidence="5">Erythrocytes</tissue>
    </source>
</reference>
<dbReference type="PROSITE" id="PS50002">
    <property type="entry name" value="SH3"/>
    <property type="match status" value="2"/>
</dbReference>
<dbReference type="Pfam" id="PF00018">
    <property type="entry name" value="SH3_1"/>
    <property type="match status" value="2"/>
</dbReference>
<gene>
    <name evidence="5 6" type="primary">grap2.S</name>
</gene>
<dbReference type="PRINTS" id="PR00401">
    <property type="entry name" value="SH2DOMAIN"/>
</dbReference>
<protein>
    <submittedName>
        <fullName evidence="5">GRB2-related adapter protein</fullName>
    </submittedName>
</protein>
<feature type="compositionally biased region" description="Polar residues" evidence="3">
    <location>
        <begin position="229"/>
        <end position="243"/>
    </location>
</feature>
<dbReference type="InterPro" id="IPR001452">
    <property type="entry name" value="SH3_domain"/>
</dbReference>
<dbReference type="GO" id="GO:0001784">
    <property type="term" value="F:phosphotyrosine residue binding"/>
    <property type="evidence" value="ECO:0000318"/>
    <property type="project" value="GO_Central"/>
</dbReference>
<dbReference type="PRINTS" id="PR01887">
    <property type="entry name" value="SPECTRNALPHA"/>
</dbReference>
<dbReference type="CTD" id="108715763"/>
<dbReference type="Gene3D" id="2.30.30.40">
    <property type="entry name" value="SH3 Domains"/>
    <property type="match status" value="2"/>
</dbReference>
<feature type="compositionally biased region" description="Basic and acidic residues" evidence="3">
    <location>
        <begin position="148"/>
        <end position="165"/>
    </location>
</feature>
<evidence type="ECO:0000256" key="3">
    <source>
        <dbReference type="SAM" id="MobiDB-lite"/>
    </source>
</evidence>
<dbReference type="GeneID" id="108715763"/>
<dbReference type="KEGG" id="xla:108715763"/>
<evidence type="ECO:0000256" key="2">
    <source>
        <dbReference type="ARBA" id="ARBA00022999"/>
    </source>
</evidence>
<dbReference type="InterPro" id="IPR043539">
    <property type="entry name" value="Grb2-like"/>
</dbReference>
<dbReference type="AGR" id="Xenbase:XB-GENE-17331366"/>
<dbReference type="InterPro" id="IPR000980">
    <property type="entry name" value="SH2"/>
</dbReference>
<dbReference type="SUPFAM" id="SSF55550">
    <property type="entry name" value="SH2 domain"/>
    <property type="match status" value="1"/>
</dbReference>
<dbReference type="OMA" id="VAKFDFM"/>
<dbReference type="PROSITE" id="PS50001">
    <property type="entry name" value="SH2"/>
    <property type="match status" value="1"/>
</dbReference>
<dbReference type="InterPro" id="IPR036860">
    <property type="entry name" value="SH2_dom_sf"/>
</dbReference>
<dbReference type="SMART" id="SM00252">
    <property type="entry name" value="SH2"/>
    <property type="match status" value="1"/>
</dbReference>
<evidence type="ECO:0000313" key="4">
    <source>
        <dbReference type="Proteomes" id="UP000186698"/>
    </source>
</evidence>
<dbReference type="SUPFAM" id="SSF50044">
    <property type="entry name" value="SH3-domain"/>
    <property type="match status" value="2"/>
</dbReference>
<dbReference type="GO" id="GO:0005654">
    <property type="term" value="C:nucleoplasm"/>
    <property type="evidence" value="ECO:0000318"/>
    <property type="project" value="GO_Central"/>
</dbReference>
<dbReference type="PRINTS" id="PR00452">
    <property type="entry name" value="SH3DOMAIN"/>
</dbReference>
<sequence>MEALAMYEFNASGEDELSFKKGDVLKILGSDDNWYKSELHGSEGFVPKNYVEVHFPRWYCENISRGEAESILIGRYVGAFIIRASQTSKGQFSMSVRDENDVQHFKVMRDNRGNYFLWTEKFKSLNKLIEYYKNASISRQKEIFLREEGSEGQEKRMEKQVRDPRSPGGASEGKFKPASSQRNYPETWPPRENSGGGNKKSASVPPEGWHQNPMAQASGECSKIPSSHKGPSNPQRAQASPTPQRIRMVKALYDFQAMEPDELGFKYSDIIEVLDCSDKSWWMGRLGERVGLFPSNYVALIDR</sequence>
<feature type="region of interest" description="Disordered" evidence="3">
    <location>
        <begin position="148"/>
        <end position="244"/>
    </location>
</feature>
<dbReference type="PANTHER" id="PTHR46037">
    <property type="entry name" value="PROTEIN ENHANCER OF SEVENLESS 2B"/>
    <property type="match status" value="1"/>
</dbReference>
<dbReference type="Proteomes" id="UP000186698">
    <property type="component" value="Chromosome 4S"/>
</dbReference>
<dbReference type="CDD" id="cd09941">
    <property type="entry name" value="SH2_Grb2_like"/>
    <property type="match status" value="1"/>
</dbReference>
<dbReference type="AlphaFoldDB" id="A0A1L8GGZ3"/>
<name>A0A1L8GGZ3_XENLA</name>
<dbReference type="CDD" id="cd11950">
    <property type="entry name" value="SH3_GRAP2_C"/>
    <property type="match status" value="1"/>
</dbReference>
<dbReference type="Bgee" id="108715763">
    <property type="expression patterns" value="Expressed in spleen and 12 other cell types or tissues"/>
</dbReference>
<dbReference type="GO" id="GO:0005886">
    <property type="term" value="C:plasma membrane"/>
    <property type="evidence" value="ECO:0000318"/>
    <property type="project" value="GO_Central"/>
</dbReference>
<dbReference type="GO" id="GO:0007165">
    <property type="term" value="P:signal transduction"/>
    <property type="evidence" value="ECO:0000318"/>
    <property type="project" value="GO_Central"/>
</dbReference>
<keyword evidence="2" id="KW-0727">SH2 domain</keyword>
<dbReference type="InterPro" id="IPR035646">
    <property type="entry name" value="GRAP2_C_SH3"/>
</dbReference>
<evidence type="ECO:0000313" key="6">
    <source>
        <dbReference type="Xenbase" id="XB-GENE-17331366"/>
    </source>
</evidence>
<dbReference type="Pfam" id="PF00017">
    <property type="entry name" value="SH2"/>
    <property type="match status" value="1"/>
</dbReference>